<name>A0ACD3B4D8_9AGAR</name>
<protein>
    <submittedName>
        <fullName evidence="1">Uncharacterized protein</fullName>
    </submittedName>
</protein>
<gene>
    <name evidence="1" type="ORF">BDN72DRAFT_314689</name>
</gene>
<keyword evidence="2" id="KW-1185">Reference proteome</keyword>
<reference evidence="1 2" key="1">
    <citation type="journal article" date="2019" name="Nat. Ecol. Evol.">
        <title>Megaphylogeny resolves global patterns of mushroom evolution.</title>
        <authorList>
            <person name="Varga T."/>
            <person name="Krizsan K."/>
            <person name="Foldi C."/>
            <person name="Dima B."/>
            <person name="Sanchez-Garcia M."/>
            <person name="Sanchez-Ramirez S."/>
            <person name="Szollosi G.J."/>
            <person name="Szarkandi J.G."/>
            <person name="Papp V."/>
            <person name="Albert L."/>
            <person name="Andreopoulos W."/>
            <person name="Angelini C."/>
            <person name="Antonin V."/>
            <person name="Barry K.W."/>
            <person name="Bougher N.L."/>
            <person name="Buchanan P."/>
            <person name="Buyck B."/>
            <person name="Bense V."/>
            <person name="Catcheside P."/>
            <person name="Chovatia M."/>
            <person name="Cooper J."/>
            <person name="Damon W."/>
            <person name="Desjardin D."/>
            <person name="Finy P."/>
            <person name="Geml J."/>
            <person name="Haridas S."/>
            <person name="Hughes K."/>
            <person name="Justo A."/>
            <person name="Karasinski D."/>
            <person name="Kautmanova I."/>
            <person name="Kiss B."/>
            <person name="Kocsube S."/>
            <person name="Kotiranta H."/>
            <person name="LaButti K.M."/>
            <person name="Lechner B.E."/>
            <person name="Liimatainen K."/>
            <person name="Lipzen A."/>
            <person name="Lukacs Z."/>
            <person name="Mihaltcheva S."/>
            <person name="Morgado L.N."/>
            <person name="Niskanen T."/>
            <person name="Noordeloos M.E."/>
            <person name="Ohm R.A."/>
            <person name="Ortiz-Santana B."/>
            <person name="Ovrebo C."/>
            <person name="Racz N."/>
            <person name="Riley R."/>
            <person name="Savchenko A."/>
            <person name="Shiryaev A."/>
            <person name="Soop K."/>
            <person name="Spirin V."/>
            <person name="Szebenyi C."/>
            <person name="Tomsovsky M."/>
            <person name="Tulloss R.E."/>
            <person name="Uehling J."/>
            <person name="Grigoriev I.V."/>
            <person name="Vagvolgyi C."/>
            <person name="Papp T."/>
            <person name="Martin F.M."/>
            <person name="Miettinen O."/>
            <person name="Hibbett D.S."/>
            <person name="Nagy L.G."/>
        </authorList>
    </citation>
    <scope>NUCLEOTIDE SEQUENCE [LARGE SCALE GENOMIC DNA]</scope>
    <source>
        <strain evidence="1 2">NL-1719</strain>
    </source>
</reference>
<dbReference type="EMBL" id="ML208284">
    <property type="protein sequence ID" value="TFK72537.1"/>
    <property type="molecule type" value="Genomic_DNA"/>
</dbReference>
<sequence>MHPQLSDKKDVCREFMQALEACHISTWARLTGGCNKDKDALNTCLRSERVARTTRNRESAKESRVKADEALKKFLS</sequence>
<accession>A0ACD3B4D8</accession>
<proteinExistence type="predicted"/>
<dbReference type="Proteomes" id="UP000308600">
    <property type="component" value="Unassembled WGS sequence"/>
</dbReference>
<evidence type="ECO:0000313" key="2">
    <source>
        <dbReference type="Proteomes" id="UP000308600"/>
    </source>
</evidence>
<evidence type="ECO:0000313" key="1">
    <source>
        <dbReference type="EMBL" id="TFK72537.1"/>
    </source>
</evidence>
<organism evidence="1 2">
    <name type="scientific">Pluteus cervinus</name>
    <dbReference type="NCBI Taxonomy" id="181527"/>
    <lineage>
        <taxon>Eukaryota</taxon>
        <taxon>Fungi</taxon>
        <taxon>Dikarya</taxon>
        <taxon>Basidiomycota</taxon>
        <taxon>Agaricomycotina</taxon>
        <taxon>Agaricomycetes</taxon>
        <taxon>Agaricomycetidae</taxon>
        <taxon>Agaricales</taxon>
        <taxon>Pluteineae</taxon>
        <taxon>Pluteaceae</taxon>
        <taxon>Pluteus</taxon>
    </lineage>
</organism>